<dbReference type="AlphaFoldDB" id="A0A0E9VAS1"/>
<name>A0A0E9VAS1_ANGAN</name>
<sequence length="28" mass="3091">MEMRNNSAKHTNQIGLSVFNTSSLLSPL</sequence>
<accession>A0A0E9VAS1</accession>
<protein>
    <submittedName>
        <fullName evidence="1">Uncharacterized protein</fullName>
    </submittedName>
</protein>
<proteinExistence type="predicted"/>
<evidence type="ECO:0000313" key="1">
    <source>
        <dbReference type="EMBL" id="JAH74273.1"/>
    </source>
</evidence>
<dbReference type="EMBL" id="GBXM01034304">
    <property type="protein sequence ID" value="JAH74273.1"/>
    <property type="molecule type" value="Transcribed_RNA"/>
</dbReference>
<reference evidence="1" key="1">
    <citation type="submission" date="2014-11" db="EMBL/GenBank/DDBJ databases">
        <authorList>
            <person name="Amaro Gonzalez C."/>
        </authorList>
    </citation>
    <scope>NUCLEOTIDE SEQUENCE</scope>
</reference>
<organism evidence="1">
    <name type="scientific">Anguilla anguilla</name>
    <name type="common">European freshwater eel</name>
    <name type="synonym">Muraena anguilla</name>
    <dbReference type="NCBI Taxonomy" id="7936"/>
    <lineage>
        <taxon>Eukaryota</taxon>
        <taxon>Metazoa</taxon>
        <taxon>Chordata</taxon>
        <taxon>Craniata</taxon>
        <taxon>Vertebrata</taxon>
        <taxon>Euteleostomi</taxon>
        <taxon>Actinopterygii</taxon>
        <taxon>Neopterygii</taxon>
        <taxon>Teleostei</taxon>
        <taxon>Anguilliformes</taxon>
        <taxon>Anguillidae</taxon>
        <taxon>Anguilla</taxon>
    </lineage>
</organism>
<reference evidence="1" key="2">
    <citation type="journal article" date="2015" name="Fish Shellfish Immunol.">
        <title>Early steps in the European eel (Anguilla anguilla)-Vibrio vulnificus interaction in the gills: Role of the RtxA13 toxin.</title>
        <authorList>
            <person name="Callol A."/>
            <person name="Pajuelo D."/>
            <person name="Ebbesson L."/>
            <person name="Teles M."/>
            <person name="MacKenzie S."/>
            <person name="Amaro C."/>
        </authorList>
    </citation>
    <scope>NUCLEOTIDE SEQUENCE</scope>
</reference>